<keyword evidence="1 18" id="KW-1121">Modulation of host cell cycle by virus</keyword>
<evidence type="ECO:0000256" key="11">
    <source>
        <dbReference type="ARBA" id="ARBA00023125"/>
    </source>
</evidence>
<keyword evidence="12 18" id="KW-0010">Activator</keyword>
<keyword evidence="2 18" id="KW-0244">Early protein</keyword>
<accession>A0A2S1ZRU8</accession>
<keyword evidence="5 18" id="KW-1090">Inhibition of host innate immune response by virus</keyword>
<dbReference type="GO" id="GO:0008270">
    <property type="term" value="F:zinc ion binding"/>
    <property type="evidence" value="ECO:0007669"/>
    <property type="project" value="UniProtKB-KW"/>
</dbReference>
<keyword evidence="11 18" id="KW-0238">DNA-binding</keyword>
<dbReference type="Proteomes" id="UP001243791">
    <property type="component" value="Segment"/>
</dbReference>
<evidence type="ECO:0000256" key="18">
    <source>
        <dbReference type="HAMAP-Rule" id="MF_04004"/>
    </source>
</evidence>
<comment type="subunit">
    <text evidence="18">Homodimer. Homooligomer. Interacts with host RB1; this interaction induces dissociation of RB1-E2F1 complex thereby disrupting RB1 activity. Interacts with host EP300; this interaction represses EP300 transcriptional activity. Interacts with protein E2; this interaction inhibits E7 oncogenic activity. Interacts with host TMEM173/STING; this interaction impairs the ability of TMEM173/STING to sense cytosolic DNA and promote the production of type I interferon (IFN-alpha and IFN-beta).</text>
</comment>
<evidence type="ECO:0000256" key="14">
    <source>
        <dbReference type="ARBA" id="ARBA00023200"/>
    </source>
</evidence>
<keyword evidence="14 18" id="KW-1035">Host cytoplasm</keyword>
<reference evidence="20" key="1">
    <citation type="submission" date="2018-04" db="EMBL/GenBank/DDBJ databases">
        <title>Complete Genome Sequences Of Four Novel Human Gammapapillomaviruses Isolated from Penile Swabs in Cape Town, South Africa.</title>
        <authorList>
            <person name="Murahwa A.T."/>
            <person name="Meiring T.L."/>
            <person name="Mbulawa Z.Z.A."/>
            <person name="Williamson A.-L."/>
        </authorList>
    </citation>
    <scope>NUCLEOTIDE SEQUENCE</scope>
    <source>
        <strain evidence="20">CT01</strain>
    </source>
</reference>
<evidence type="ECO:0000256" key="1">
    <source>
        <dbReference type="ARBA" id="ARBA00022504"/>
    </source>
</evidence>
<keyword evidence="15" id="KW-0922">Interferon antiviral system evasion</keyword>
<dbReference type="Pfam" id="PF00527">
    <property type="entry name" value="E7"/>
    <property type="match status" value="1"/>
</dbReference>
<proteinExistence type="inferred from homology"/>
<sequence length="97" mass="10891">MRGNNPTINDIELHLEELVLPVNLLANEALSLDDEPEEEQQQYYRVDSLCGNCNRRVRLVVLANNPAIRELQQLLFASLSIVCAPCARDPGLHDGRP</sequence>
<keyword evidence="17 18" id="KW-1078">G1/S host cell cycle checkpoint dysregulation by virus</keyword>
<dbReference type="EMBL" id="MH172376">
    <property type="protein sequence ID" value="AWK28192.1"/>
    <property type="molecule type" value="Genomic_DNA"/>
</dbReference>
<dbReference type="Gene3D" id="3.30.160.330">
    <property type="match status" value="1"/>
</dbReference>
<evidence type="ECO:0000256" key="13">
    <source>
        <dbReference type="ARBA" id="ARBA00023163"/>
    </source>
</evidence>
<comment type="function">
    <text evidence="19">E7 protein has both transforming and trans-activating activities.</text>
</comment>
<evidence type="ECO:0000256" key="5">
    <source>
        <dbReference type="ARBA" id="ARBA00022632"/>
    </source>
</evidence>
<dbReference type="PIRSF" id="PIRSF003407">
    <property type="entry name" value="Papvi_E7"/>
    <property type="match status" value="1"/>
</dbReference>
<keyword evidence="10 18" id="KW-0805">Transcription regulation</keyword>
<comment type="function">
    <text evidence="18">Plays a role in viral genome replication by driving entry of quiescent cells into the cell cycle. Stimulation of progression from G1 to S phase allows the virus to efficiently use the cellular DNA replicating machinery to achieve viral genome replication. E7 protein has both transforming and trans-activating activities. Induces the disassembly of the E2F1 transcription factor from RB1, with subsequent transcriptional activation of E2F1-regulated S-phase genes. Interferes with host histone deacetylation mediated by HDAC1 and HDAC2, leading to transcription activation. Plays also a role in the inhibition of both antiviral and antiproliferative functions of host interferon alpha. Interaction with host TMEM173/STING impairs the ability of TMEM173/STING to sense cytosolic DNA and promote the production of type I interferon (IFN-alpha and IFN-beta).</text>
</comment>
<comment type="similarity">
    <text evidence="18 19">Belongs to the papillomaviridae E7 protein family.</text>
</comment>
<keyword evidence="3 18" id="KW-1048">Host nucleus</keyword>
<evidence type="ECO:0000256" key="19">
    <source>
        <dbReference type="PIRNR" id="PIRNR003407"/>
    </source>
</evidence>
<evidence type="ECO:0000256" key="9">
    <source>
        <dbReference type="ARBA" id="ARBA00022833"/>
    </source>
</evidence>
<organism evidence="20 21">
    <name type="scientific">Human papillomavirus type 219</name>
    <dbReference type="NCBI Taxonomy" id="2200956"/>
    <lineage>
        <taxon>Viruses</taxon>
        <taxon>Monodnaviria</taxon>
        <taxon>Shotokuvirae</taxon>
        <taxon>Cossaviricota</taxon>
        <taxon>Papovaviricetes</taxon>
        <taxon>Zurhausenvirales</taxon>
        <taxon>Papillomaviridae</taxon>
    </lineage>
</organism>
<keyword evidence="7 18" id="KW-0863">Zinc-finger</keyword>
<dbReference type="SUPFAM" id="SSF161234">
    <property type="entry name" value="E7 C-terminal domain-like"/>
    <property type="match status" value="1"/>
</dbReference>
<feature type="zinc finger region" evidence="18">
    <location>
        <begin position="50"/>
        <end position="86"/>
    </location>
</feature>
<feature type="short sequence motif" description="Nuclear export signal" evidence="18">
    <location>
        <begin position="68"/>
        <end position="76"/>
    </location>
</feature>
<evidence type="ECO:0000313" key="20">
    <source>
        <dbReference type="EMBL" id="AWK28192.1"/>
    </source>
</evidence>
<evidence type="ECO:0000256" key="8">
    <source>
        <dbReference type="ARBA" id="ARBA00022830"/>
    </source>
</evidence>
<evidence type="ECO:0000256" key="17">
    <source>
        <dbReference type="ARBA" id="ARBA00023309"/>
    </source>
</evidence>
<dbReference type="GO" id="GO:0039502">
    <property type="term" value="P:symbiont-mediated suppression of host type I interferon-mediated signaling pathway"/>
    <property type="evidence" value="ECO:0007669"/>
    <property type="project" value="UniProtKB-UniRule"/>
</dbReference>
<dbReference type="GO" id="GO:0052170">
    <property type="term" value="P:symbiont-mediated suppression of host innate immune response"/>
    <property type="evidence" value="ECO:0007669"/>
    <property type="project" value="UniProtKB-KW"/>
</dbReference>
<evidence type="ECO:0000256" key="15">
    <source>
        <dbReference type="ARBA" id="ARBA00023258"/>
    </source>
</evidence>
<dbReference type="InterPro" id="IPR000148">
    <property type="entry name" value="Papilloma_E7"/>
</dbReference>
<dbReference type="GO" id="GO:0003677">
    <property type="term" value="F:DNA binding"/>
    <property type="evidence" value="ECO:0007669"/>
    <property type="project" value="UniProtKB-UniRule"/>
</dbReference>
<evidence type="ECO:0000256" key="10">
    <source>
        <dbReference type="ARBA" id="ARBA00023015"/>
    </source>
</evidence>
<dbReference type="HAMAP" id="MF_04004">
    <property type="entry name" value="PPV_E7"/>
    <property type="match status" value="1"/>
</dbReference>
<evidence type="ECO:0000313" key="21">
    <source>
        <dbReference type="Proteomes" id="UP001243791"/>
    </source>
</evidence>
<comment type="PTM">
    <text evidence="18">Highly phosphorylated.</text>
</comment>
<evidence type="ECO:0000256" key="7">
    <source>
        <dbReference type="ARBA" id="ARBA00022771"/>
    </source>
</evidence>
<dbReference type="GO" id="GO:0039645">
    <property type="term" value="P:symbiont-mediated perturbation of host cell cycle G1/S transition checkpoint"/>
    <property type="evidence" value="ECO:0007669"/>
    <property type="project" value="UniProtKB-UniRule"/>
</dbReference>
<comment type="domain">
    <text evidence="18">The E7 terminal domain is an intrinsically disordered domain, whose flexibility and conformational transitions confer target adaptability to the oncoprotein. It allows adaptation to a variety of protein targets and exposes the PEST degradation sequence that regulates its turnover in the cell.</text>
</comment>
<keyword evidence="9 18" id="KW-0862">Zinc</keyword>
<evidence type="ECO:0000256" key="4">
    <source>
        <dbReference type="ARBA" id="ARBA00022581"/>
    </source>
</evidence>
<comment type="subcellular location">
    <subcellularLocation>
        <location evidence="18">Host cytoplasm</location>
    </subcellularLocation>
    <subcellularLocation>
        <location evidence="18">Host nucleus</location>
    </subcellularLocation>
    <text evidence="18">Predominantly found in the host nucleus.</text>
</comment>
<keyword evidence="16 18" id="KW-0899">Viral immunoevasion</keyword>
<evidence type="ECO:0000256" key="16">
    <source>
        <dbReference type="ARBA" id="ARBA00023280"/>
    </source>
</evidence>
<keyword evidence="13 18" id="KW-0804">Transcription</keyword>
<evidence type="ECO:0000256" key="6">
    <source>
        <dbReference type="ARBA" id="ARBA00022723"/>
    </source>
</evidence>
<dbReference type="GO" id="GO:0003700">
    <property type="term" value="F:DNA-binding transcription factor activity"/>
    <property type="evidence" value="ECO:0007669"/>
    <property type="project" value="UniProtKB-UniRule"/>
</dbReference>
<name>A0A2S1ZRU8_9PAPI</name>
<comment type="caution">
    <text evidence="18">Lacks conserved residue(s) required for the propagation of feature annotation.</text>
</comment>
<keyword evidence="6 18" id="KW-0479">Metal-binding</keyword>
<dbReference type="GO" id="GO:0030430">
    <property type="term" value="C:host cell cytoplasm"/>
    <property type="evidence" value="ECO:0007669"/>
    <property type="project" value="UniProtKB-SubCell"/>
</dbReference>
<evidence type="ECO:0000256" key="2">
    <source>
        <dbReference type="ARBA" id="ARBA00022518"/>
    </source>
</evidence>
<dbReference type="GO" id="GO:0006351">
    <property type="term" value="P:DNA-templated transcription"/>
    <property type="evidence" value="ECO:0007669"/>
    <property type="project" value="UniProtKB-UniRule"/>
</dbReference>
<keyword evidence="4 18" id="KW-0945">Host-virus interaction</keyword>
<protein>
    <recommendedName>
        <fullName evidence="18 19">Protein E7</fullName>
    </recommendedName>
</protein>
<evidence type="ECO:0000256" key="12">
    <source>
        <dbReference type="ARBA" id="ARBA00023159"/>
    </source>
</evidence>
<keyword evidence="8 18" id="KW-1114">Inhibition of host interferon signaling pathway by virus</keyword>
<dbReference type="GO" id="GO:0042025">
    <property type="term" value="C:host cell nucleus"/>
    <property type="evidence" value="ECO:0007669"/>
    <property type="project" value="UniProtKB-SubCell"/>
</dbReference>
<evidence type="ECO:0000256" key="3">
    <source>
        <dbReference type="ARBA" id="ARBA00022562"/>
    </source>
</evidence>
<dbReference type="GO" id="GO:0019904">
    <property type="term" value="F:protein domain specific binding"/>
    <property type="evidence" value="ECO:0007669"/>
    <property type="project" value="UniProtKB-UniRule"/>
</dbReference>
<gene>
    <name evidence="18 20" type="primary">E7</name>
</gene>